<dbReference type="Proteomes" id="UP000003635">
    <property type="component" value="Unassembled WGS sequence"/>
</dbReference>
<dbReference type="STRING" id="314256.OG2516_15994"/>
<gene>
    <name evidence="1" type="ORF">OG2516_15994</name>
</gene>
<sequence length="143" mass="15646">MLAQPFAAGPGQLAAAVEQALDQARAIRAMLYDTVIPHLPPLRRGAAEHIIRCIDRGSIFLEKMLHDLDALIALVEREAEAGTRHGWQADDNHVRGGWPTLHRDERASALSWSASELSRFHGAIAAVLDAAKAERATTRLLED</sequence>
<name>Q2CGW7_OCEGH</name>
<protein>
    <submittedName>
        <fullName evidence="1">Uncharacterized protein</fullName>
    </submittedName>
</protein>
<comment type="caution">
    <text evidence="1">The sequence shown here is derived from an EMBL/GenBank/DDBJ whole genome shotgun (WGS) entry which is preliminary data.</text>
</comment>
<evidence type="ECO:0000313" key="2">
    <source>
        <dbReference type="Proteomes" id="UP000003635"/>
    </source>
</evidence>
<keyword evidence="2" id="KW-1185">Reference proteome</keyword>
<dbReference type="OrthoDB" id="7863589at2"/>
<proteinExistence type="predicted"/>
<organism evidence="1 2">
    <name type="scientific">Oceanicola granulosus (strain ATCC BAA-861 / DSM 15982 / KCTC 12143 / HTCC2516)</name>
    <dbReference type="NCBI Taxonomy" id="314256"/>
    <lineage>
        <taxon>Bacteria</taxon>
        <taxon>Pseudomonadati</taxon>
        <taxon>Pseudomonadota</taxon>
        <taxon>Alphaproteobacteria</taxon>
        <taxon>Rhodobacterales</taxon>
        <taxon>Roseobacteraceae</taxon>
        <taxon>Oceanicola</taxon>
    </lineage>
</organism>
<accession>Q2CGW7</accession>
<reference evidence="1 2" key="1">
    <citation type="journal article" date="2010" name="J. Bacteriol.">
        <title>Genome sequences of Oceanicola granulosus HTCC2516(T) and Oceanicola batsensis HTCC2597(TDelta).</title>
        <authorList>
            <person name="Thrash J.C."/>
            <person name="Cho J.C."/>
            <person name="Vergin K.L."/>
            <person name="Giovannoni S.J."/>
        </authorList>
    </citation>
    <scope>NUCLEOTIDE SEQUENCE [LARGE SCALE GENOMIC DNA]</scope>
    <source>
        <strain evidence="2">ATCC BAA-861 / DSM 15982 / KCTC 12143 / HTCC2516</strain>
    </source>
</reference>
<dbReference type="AlphaFoldDB" id="Q2CGW7"/>
<dbReference type="HOGENOM" id="CLU_1804225_0_0_5"/>
<dbReference type="RefSeq" id="WP_007257145.1">
    <property type="nucleotide sequence ID" value="NZ_CH724111.1"/>
</dbReference>
<dbReference type="EMBL" id="AAOT01000008">
    <property type="protein sequence ID" value="EAR51818.1"/>
    <property type="molecule type" value="Genomic_DNA"/>
</dbReference>
<evidence type="ECO:0000313" key="1">
    <source>
        <dbReference type="EMBL" id="EAR51818.1"/>
    </source>
</evidence>